<evidence type="ECO:0000256" key="1">
    <source>
        <dbReference type="ARBA" id="ARBA00004496"/>
    </source>
</evidence>
<dbReference type="InterPro" id="IPR045152">
    <property type="entry name" value="EDC4-like"/>
</dbReference>
<evidence type="ECO:0000256" key="6">
    <source>
        <dbReference type="SAM" id="MobiDB-lite"/>
    </source>
</evidence>
<name>A0A1J1HCC6_PLARL</name>
<feature type="compositionally biased region" description="Basic and acidic residues" evidence="6">
    <location>
        <begin position="980"/>
        <end position="1003"/>
    </location>
</feature>
<proteinExistence type="predicted"/>
<protein>
    <recommendedName>
        <fullName evidence="9">WD repeat-containing protein</fullName>
    </recommendedName>
</protein>
<feature type="compositionally biased region" description="Basic and acidic residues" evidence="6">
    <location>
        <begin position="875"/>
        <end position="890"/>
    </location>
</feature>
<dbReference type="Proteomes" id="UP000220158">
    <property type="component" value="Chromosome 11"/>
</dbReference>
<dbReference type="OrthoDB" id="340226at2759"/>
<keyword evidence="5" id="KW-0175">Coiled coil</keyword>
<gene>
    <name evidence="7" type="ORF">PRELSG_1141700</name>
</gene>
<feature type="coiled-coil region" evidence="5">
    <location>
        <begin position="1227"/>
        <end position="1261"/>
    </location>
</feature>
<dbReference type="VEuPathDB" id="PlasmoDB:PRELSG_1141700"/>
<dbReference type="RefSeq" id="XP_028534069.1">
    <property type="nucleotide sequence ID" value="XM_028677707.1"/>
</dbReference>
<keyword evidence="8" id="KW-1185">Reference proteome</keyword>
<dbReference type="PANTHER" id="PTHR15598:SF5">
    <property type="entry name" value="ENHANCER OF MRNA-DECAPPING PROTEIN 4"/>
    <property type="match status" value="1"/>
</dbReference>
<dbReference type="GO" id="GO:0000932">
    <property type="term" value="C:P-body"/>
    <property type="evidence" value="ECO:0007669"/>
    <property type="project" value="TreeGrafter"/>
</dbReference>
<evidence type="ECO:0000256" key="5">
    <source>
        <dbReference type="SAM" id="Coils"/>
    </source>
</evidence>
<keyword evidence="2" id="KW-0963">Cytoplasm</keyword>
<sequence>MNIQNIDEKIVLDGNYVRNPLYSNNVKIKTSNIVHSIEGVENKTNFLSLSENVISKIRSDSTEIIKKEGEILDINSRNVCYALKNGKFRLINQNGINTTRIKLLYENEVLYVSFNKENGNYLLLLDNKGHLYIYKINEFKVELILCLNFPSYEKNTTANLKEIKNALKSDFPKKASWLPKSDKFFITGHNSCLYIWNISLLTNAMIMNKLKDEINVTDKIISVCAITLSFEQILHKYNYLFNEYFESTEDLHDKIILNTYCLSLNGKYLYALVSNYYSIIWNIERNNHFIKFTLVGLCSLKNELLKIKKQLNINTTNDNIEISSIHILNTFFQSNEDNTNQSNYYLLVFHNKCCISVFPFKNNININDKFCECIDILNNCSIQNICVQNDINIENIEVFVDPSEFFVFFNLSYKIPNKDKGDINKSLIFVLEVFNKKRLDFKIHPKFLNLPNKSILPLCSIRLLKVNDCLKFAKVLNVSVSSSSLNIINLFLFAIIFNSSKKSVSVQSFSAPIPLLMGDVCNNKETSFPNNDDAHENLDNSLKNYDIKNIYNKFYDNVNNKCDLENSTNIQKREETDKNTFDNIHNKEFLNILKNKRKNDEELLKIHDDIIQKGNLLENISHLPITRDENMILNNFKRKEDDIDDDNNNNNNNNTANIKSDILPGLISNEENNINIREKLKVLLNKREDITTNNNDLIDYNGNKEMNMILNGVNNDRIEVMKIISNKDMKYFNTINDNDEVSKKADNTLCDRILNKKKKESKQEINIRNDIHENNDLEQFLKYSLNEIKKNYGPVDENVISKKNDDINLAQLNKNEFYENILLKKMNVNSLYNNNKVGSHENIEIFNTEREENSKIPFSETKQIVDLIFSDNSEKKSKKENESEIKKNSDHNSNIDIIMSNHKDALKKFMDYEEEDNEEESEYQEEKKVYVSEYLEKKKEGLEKDEGSEIEEGDEDYEGGVEEEEGEEYEVKEEDEEEVENKNSDEEKVKDNKKPNITLEEKKNKKKMEKKNYNNLKDEIEEIDKEKKGKANYKNNEIFVQKENNLNSFLHKLGFFKNNTSDESNKNEFYNDNSVFINGLKMNENNSELISKNNEIYNENKKNKDNVNSVEANTINNNKEENHIFAAKDIDDMKNSIKIYRKKESNNKKHDIIDEHYEGENISVDISDDLMKKICAKIYKSISVGISQIICEELRDKNILKGISSTICSNINKEINEENKNADDKVCKNMESMITNFNKKINEMKEEIINLKNYNKNINVKIISMNNNLSKMFETIKNKSYLNQKTNNYEIKLERILNEINGFKKYMSSMMTKFSENLVNMCEDMKNHFSKIIRGNNDNLKRMILQDLNNKIEEMKCIDFKNNAFNKELVEFFNNAHQDALKKIMPSVISSEIQIQFAKSVVPGMREAYNTGFQSIKESFNSLLLDNKNWLSKELYSIEKAIYEKSEKNNEDFLLCINNKMEELEKEIKLYTYNINQQISYLHDDINALSKSPLQLNDQTKSIDGNSLDKDGSNNNAINKDVSNNSIIELKKNNDNNFHQGNDPSDIIIKGRINHLLSEHEYDQAFTLALSIDIEKNTNAYWILQLCYRFHSNLLLDDSLPISQPALLGISKILCESLTKFSDLALDDADFRIKWIRECLLQLDVNHSDLIKTNAYMFIQNMLNHICSYSYDIENKIRKLNENTVNVHKNNLKNNLLLNSDSLSNENVNHILCLNEVETINNKASNLISGQNNDYEKNMLLALQDKLIQIRKLLKRIIKNLGKKGNV</sequence>
<feature type="region of interest" description="Disordered" evidence="6">
    <location>
        <begin position="875"/>
        <end position="896"/>
    </location>
</feature>
<dbReference type="KEGG" id="prel:PRELSG_1141700"/>
<dbReference type="EMBL" id="LN835306">
    <property type="protein sequence ID" value="CRH01068.1"/>
    <property type="molecule type" value="Genomic_DNA"/>
</dbReference>
<dbReference type="OMA" id="NNIAHYE"/>
<evidence type="ECO:0000313" key="7">
    <source>
        <dbReference type="EMBL" id="CRH01068.1"/>
    </source>
</evidence>
<evidence type="ECO:0000256" key="4">
    <source>
        <dbReference type="ARBA" id="ARBA00022737"/>
    </source>
</evidence>
<reference evidence="7 8" key="1">
    <citation type="submission" date="2015-04" db="EMBL/GenBank/DDBJ databases">
        <authorList>
            <consortium name="Pathogen Informatics"/>
        </authorList>
    </citation>
    <scope>NUCLEOTIDE SEQUENCE [LARGE SCALE GENOMIC DNA]</scope>
    <source>
        <strain evidence="7 8">SGS1</strain>
    </source>
</reference>
<evidence type="ECO:0000256" key="2">
    <source>
        <dbReference type="ARBA" id="ARBA00022490"/>
    </source>
</evidence>
<dbReference type="PANTHER" id="PTHR15598">
    <property type="entry name" value="ENHANCER OF MRNA-DECAPPING PROTEIN 4"/>
    <property type="match status" value="1"/>
</dbReference>
<evidence type="ECO:0000256" key="3">
    <source>
        <dbReference type="ARBA" id="ARBA00022574"/>
    </source>
</evidence>
<keyword evidence="3" id="KW-0853">WD repeat</keyword>
<feature type="region of interest" description="Disordered" evidence="6">
    <location>
        <begin position="940"/>
        <end position="1008"/>
    </location>
</feature>
<organism evidence="7 8">
    <name type="scientific">Plasmodium relictum</name>
    <dbReference type="NCBI Taxonomy" id="85471"/>
    <lineage>
        <taxon>Eukaryota</taxon>
        <taxon>Sar</taxon>
        <taxon>Alveolata</taxon>
        <taxon>Apicomplexa</taxon>
        <taxon>Aconoidasida</taxon>
        <taxon>Haemosporida</taxon>
        <taxon>Plasmodiidae</taxon>
        <taxon>Plasmodium</taxon>
        <taxon>Plasmodium (Haemamoeba)</taxon>
    </lineage>
</organism>
<keyword evidence="4" id="KW-0677">Repeat</keyword>
<feature type="compositionally biased region" description="Acidic residues" evidence="6">
    <location>
        <begin position="948"/>
        <end position="979"/>
    </location>
</feature>
<evidence type="ECO:0000313" key="8">
    <source>
        <dbReference type="Proteomes" id="UP000220158"/>
    </source>
</evidence>
<dbReference type="SUPFAM" id="SSF50978">
    <property type="entry name" value="WD40 repeat-like"/>
    <property type="match status" value="1"/>
</dbReference>
<dbReference type="InterPro" id="IPR036322">
    <property type="entry name" value="WD40_repeat_dom_sf"/>
</dbReference>
<evidence type="ECO:0008006" key="9">
    <source>
        <dbReference type="Google" id="ProtNLM"/>
    </source>
</evidence>
<accession>A0A1J1HCC6</accession>
<dbReference type="GO" id="GO:0031087">
    <property type="term" value="P:deadenylation-independent decapping of nuclear-transcribed mRNA"/>
    <property type="evidence" value="ECO:0007669"/>
    <property type="project" value="InterPro"/>
</dbReference>
<comment type="subcellular location">
    <subcellularLocation>
        <location evidence="1">Cytoplasm</location>
    </subcellularLocation>
</comment>
<dbReference type="GeneID" id="39737195"/>